<evidence type="ECO:0000313" key="3">
    <source>
        <dbReference type="Proteomes" id="UP000196258"/>
    </source>
</evidence>
<feature type="transmembrane region" description="Helical" evidence="1">
    <location>
        <begin position="173"/>
        <end position="192"/>
    </location>
</feature>
<comment type="caution">
    <text evidence="2">The sequence shown here is derived from an EMBL/GenBank/DDBJ whole genome shotgun (WGS) entry which is preliminary data.</text>
</comment>
<organism evidence="2 3">
    <name type="scientific">Thomasclavelia spiroformis</name>
    <dbReference type="NCBI Taxonomy" id="29348"/>
    <lineage>
        <taxon>Bacteria</taxon>
        <taxon>Bacillati</taxon>
        <taxon>Bacillota</taxon>
        <taxon>Erysipelotrichia</taxon>
        <taxon>Erysipelotrichales</taxon>
        <taxon>Coprobacillaceae</taxon>
        <taxon>Thomasclavelia</taxon>
    </lineage>
</organism>
<proteinExistence type="predicted"/>
<dbReference type="RefSeq" id="WP_087257847.1">
    <property type="nucleotide sequence ID" value="NZ_NFLB01000014.1"/>
</dbReference>
<name>A0A1Y4QG06_9FIRM</name>
<reference evidence="3" key="1">
    <citation type="submission" date="2017-04" db="EMBL/GenBank/DDBJ databases">
        <title>Function of individual gut microbiota members based on whole genome sequencing of pure cultures obtained from chicken caecum.</title>
        <authorList>
            <person name="Medvecky M."/>
            <person name="Cejkova D."/>
            <person name="Polansky O."/>
            <person name="Karasova D."/>
            <person name="Kubasova T."/>
            <person name="Cizek A."/>
            <person name="Rychlik I."/>
        </authorList>
    </citation>
    <scope>NUCLEOTIDE SEQUENCE [LARGE SCALE GENOMIC DNA]</scope>
    <source>
        <strain evidence="3">An149</strain>
    </source>
</reference>
<dbReference type="Pfam" id="PF07751">
    <property type="entry name" value="Abi_2"/>
    <property type="match status" value="1"/>
</dbReference>
<evidence type="ECO:0000313" key="2">
    <source>
        <dbReference type="EMBL" id="OUQ04157.1"/>
    </source>
</evidence>
<dbReference type="EMBL" id="NFLB01000014">
    <property type="protein sequence ID" value="OUQ04157.1"/>
    <property type="molecule type" value="Genomic_DNA"/>
</dbReference>
<gene>
    <name evidence="2" type="ORF">B5E91_11605</name>
</gene>
<sequence>MNTTRIYKKSLNIKNRIQKLENRNLILDDSKMLYDFLKKKTTYYHLTSYRFLLDNYDKAMDNYNNHRSNELIALYELDKDLSFLFFKEIRTIEQSLRAHIANLCHENDGVTFKLDETNKTVTLEENYCKNDNRIKFIADTNFNKNISKQLFDDIYKMKEDPAIKHHLNDYQKIIPLWVIINYVSFGTIVRLIEYFTTAKLNEFMKGKSYKKATSAFDPCRTYLKAIQMLRNKISHHSNILGKKSPYHVKGNSYSIYFIGYYGISAWASFLLNDSNTSIRLKKEVKNTIRKINRTYNTTFDFSTFMCKNIK</sequence>
<feature type="transmembrane region" description="Helical" evidence="1">
    <location>
        <begin position="253"/>
        <end position="272"/>
    </location>
</feature>
<evidence type="ECO:0000256" key="1">
    <source>
        <dbReference type="SAM" id="Phobius"/>
    </source>
</evidence>
<evidence type="ECO:0008006" key="4">
    <source>
        <dbReference type="Google" id="ProtNLM"/>
    </source>
</evidence>
<keyword evidence="1" id="KW-1133">Transmembrane helix</keyword>
<dbReference type="InterPro" id="IPR011664">
    <property type="entry name" value="Abi_system_AbiD/AbiF-like"/>
</dbReference>
<accession>A0A1Y4QG06</accession>
<dbReference type="Proteomes" id="UP000196258">
    <property type="component" value="Unassembled WGS sequence"/>
</dbReference>
<keyword evidence="1" id="KW-0812">Transmembrane</keyword>
<protein>
    <recommendedName>
        <fullName evidence="4">Abi family protein</fullName>
    </recommendedName>
</protein>
<keyword evidence="1" id="KW-0472">Membrane</keyword>
<dbReference type="AlphaFoldDB" id="A0A1Y4QG06"/>